<dbReference type="OrthoDB" id="653763at2"/>
<feature type="transmembrane region" description="Helical" evidence="1">
    <location>
        <begin position="241"/>
        <end position="260"/>
    </location>
</feature>
<reference evidence="2 3" key="1">
    <citation type="submission" date="2013-04" db="EMBL/GenBank/DDBJ databases">
        <title>Oceanococcus atlanticus 22II-S10r2 Genome Sequencing.</title>
        <authorList>
            <person name="Lai Q."/>
            <person name="Li G."/>
            <person name="Shao Z."/>
        </authorList>
    </citation>
    <scope>NUCLEOTIDE SEQUENCE [LARGE SCALE GENOMIC DNA]</scope>
    <source>
        <strain evidence="2 3">22II-S10r2</strain>
    </source>
</reference>
<feature type="transmembrane region" description="Helical" evidence="1">
    <location>
        <begin position="359"/>
        <end position="382"/>
    </location>
</feature>
<dbReference type="STRING" id="1317117.ATO7_08642"/>
<sequence length="384" mass="39778">MNSALASLDASVLMQLMFLFGVPALLMWAESQLRIVATLSPVVLCYASGILVAHVPRVEFAAPLASGIIAASVLIAVPLLLFPANLRHWLGLARSTVVSFALAVAAVCISAVVVFLVLGQQLAAAADVSGMLTGLYTGGTPNMNAVALARGVDENTFILLNGADVILGSAYLLFLMTLAKPLLSRYFPAFRPAAGVAQTSQAAPVARAWWPGGAIAVLLSLLISALAAGLSWMLLGHFSEAALILGITTLAMLCTLSPRVRALSCSYETGQYLLLVFCITIGTQANIQHMLQAGSMVLLYSSCVLLFAVLLHFLSARVFGIDVDTVIITSTAAIYGPPFVGPIAKVLGNREVVMSGMTAGVLGLALGNYLGLAMASALSLGAGS</sequence>
<dbReference type="RefSeq" id="WP_146680241.1">
    <property type="nucleotide sequence ID" value="NZ_AQQV01000002.1"/>
</dbReference>
<keyword evidence="1" id="KW-0472">Membrane</keyword>
<feature type="transmembrane region" description="Helical" evidence="1">
    <location>
        <begin position="157"/>
        <end position="178"/>
    </location>
</feature>
<feature type="transmembrane region" description="Helical" evidence="1">
    <location>
        <begin position="36"/>
        <end position="55"/>
    </location>
</feature>
<comment type="caution">
    <text evidence="2">The sequence shown here is derived from an EMBL/GenBank/DDBJ whole genome shotgun (WGS) entry which is preliminary data.</text>
</comment>
<dbReference type="InterPro" id="IPR008537">
    <property type="entry name" value="DUF819"/>
</dbReference>
<dbReference type="PANTHER" id="PTHR34289">
    <property type="entry name" value="PROTEIN, PUTATIVE (DUF819)-RELATED"/>
    <property type="match status" value="1"/>
</dbReference>
<feature type="transmembrane region" description="Helical" evidence="1">
    <location>
        <begin position="96"/>
        <end position="118"/>
    </location>
</feature>
<organism evidence="2 3">
    <name type="scientific">Oceanococcus atlanticus</name>
    <dbReference type="NCBI Taxonomy" id="1317117"/>
    <lineage>
        <taxon>Bacteria</taxon>
        <taxon>Pseudomonadati</taxon>
        <taxon>Pseudomonadota</taxon>
        <taxon>Gammaproteobacteria</taxon>
        <taxon>Chromatiales</taxon>
        <taxon>Oceanococcaceae</taxon>
        <taxon>Oceanococcus</taxon>
    </lineage>
</organism>
<keyword evidence="1" id="KW-0812">Transmembrane</keyword>
<feature type="transmembrane region" description="Helical" evidence="1">
    <location>
        <begin position="61"/>
        <end position="84"/>
    </location>
</feature>
<feature type="transmembrane region" description="Helical" evidence="1">
    <location>
        <begin position="326"/>
        <end position="347"/>
    </location>
</feature>
<keyword evidence="3" id="KW-1185">Reference proteome</keyword>
<feature type="transmembrane region" description="Helical" evidence="1">
    <location>
        <begin position="12"/>
        <end position="29"/>
    </location>
</feature>
<evidence type="ECO:0000313" key="2">
    <source>
        <dbReference type="EMBL" id="ORE87094.1"/>
    </source>
</evidence>
<dbReference type="EMBL" id="AQQV01000002">
    <property type="protein sequence ID" value="ORE87094.1"/>
    <property type="molecule type" value="Genomic_DNA"/>
</dbReference>
<protein>
    <recommendedName>
        <fullName evidence="4">DUF819 family protein</fullName>
    </recommendedName>
</protein>
<name>A0A1Y1SEI2_9GAMM</name>
<dbReference type="Proteomes" id="UP000192342">
    <property type="component" value="Unassembled WGS sequence"/>
</dbReference>
<feature type="transmembrane region" description="Helical" evidence="1">
    <location>
        <begin position="214"/>
        <end position="235"/>
    </location>
</feature>
<evidence type="ECO:0008006" key="4">
    <source>
        <dbReference type="Google" id="ProtNLM"/>
    </source>
</evidence>
<dbReference type="PANTHER" id="PTHR34289:SF8">
    <property type="entry name" value="DUF819 DOMAIN-CONTAINING PROTEIN"/>
    <property type="match status" value="1"/>
</dbReference>
<evidence type="ECO:0000256" key="1">
    <source>
        <dbReference type="SAM" id="Phobius"/>
    </source>
</evidence>
<dbReference type="AlphaFoldDB" id="A0A1Y1SEI2"/>
<feature type="transmembrane region" description="Helical" evidence="1">
    <location>
        <begin position="272"/>
        <end position="291"/>
    </location>
</feature>
<feature type="transmembrane region" description="Helical" evidence="1">
    <location>
        <begin position="297"/>
        <end position="314"/>
    </location>
</feature>
<gene>
    <name evidence="2" type="ORF">ATO7_08642</name>
</gene>
<keyword evidence="1" id="KW-1133">Transmembrane helix</keyword>
<proteinExistence type="predicted"/>
<evidence type="ECO:0000313" key="3">
    <source>
        <dbReference type="Proteomes" id="UP000192342"/>
    </source>
</evidence>
<dbReference type="Pfam" id="PF05684">
    <property type="entry name" value="DUF819"/>
    <property type="match status" value="1"/>
</dbReference>
<accession>A0A1Y1SEI2</accession>